<dbReference type="KEGG" id="atl:Athai_45070"/>
<dbReference type="GO" id="GO:0004803">
    <property type="term" value="F:transposase activity"/>
    <property type="evidence" value="ECO:0007669"/>
    <property type="project" value="InterPro"/>
</dbReference>
<evidence type="ECO:0000313" key="3">
    <source>
        <dbReference type="Proteomes" id="UP000611640"/>
    </source>
</evidence>
<protein>
    <recommendedName>
        <fullName evidence="1">Transposase IS4-like domain-containing protein</fullName>
    </recommendedName>
</protein>
<dbReference type="NCBIfam" id="NF033564">
    <property type="entry name" value="transpos_ISAs1"/>
    <property type="match status" value="1"/>
</dbReference>
<dbReference type="PANTHER" id="PTHR30298">
    <property type="entry name" value="H REPEAT-ASSOCIATED PREDICTED TRANSPOSASE"/>
    <property type="match status" value="1"/>
</dbReference>
<reference evidence="2 3" key="1">
    <citation type="submission" date="2020-08" db="EMBL/GenBank/DDBJ databases">
        <title>Whole genome shotgun sequence of Actinocatenispora thailandica NBRC 105041.</title>
        <authorList>
            <person name="Komaki H."/>
            <person name="Tamura T."/>
        </authorList>
    </citation>
    <scope>NUCLEOTIDE SEQUENCE [LARGE SCALE GENOMIC DNA]</scope>
    <source>
        <strain evidence="2 3">NBRC 105041</strain>
    </source>
</reference>
<dbReference type="AlphaFoldDB" id="A0A7R7DSG4"/>
<dbReference type="Pfam" id="PF01609">
    <property type="entry name" value="DDE_Tnp_1"/>
    <property type="match status" value="1"/>
</dbReference>
<dbReference type="PANTHER" id="PTHR30298:SF0">
    <property type="entry name" value="PROTEIN YBFL-RELATED"/>
    <property type="match status" value="1"/>
</dbReference>
<organism evidence="2 3">
    <name type="scientific">Actinocatenispora thailandica</name>
    <dbReference type="NCBI Taxonomy" id="227318"/>
    <lineage>
        <taxon>Bacteria</taxon>
        <taxon>Bacillati</taxon>
        <taxon>Actinomycetota</taxon>
        <taxon>Actinomycetes</taxon>
        <taxon>Micromonosporales</taxon>
        <taxon>Micromonosporaceae</taxon>
        <taxon>Actinocatenispora</taxon>
    </lineage>
</organism>
<dbReference type="InterPro" id="IPR051698">
    <property type="entry name" value="Transposase_11-like"/>
</dbReference>
<dbReference type="InterPro" id="IPR047647">
    <property type="entry name" value="ISAs1_transpos"/>
</dbReference>
<evidence type="ECO:0000313" key="2">
    <source>
        <dbReference type="EMBL" id="BCJ37004.1"/>
    </source>
</evidence>
<proteinExistence type="predicted"/>
<dbReference type="InterPro" id="IPR002559">
    <property type="entry name" value="Transposase_11"/>
</dbReference>
<dbReference type="Proteomes" id="UP000611640">
    <property type="component" value="Chromosome"/>
</dbReference>
<dbReference type="EMBL" id="AP023355">
    <property type="protein sequence ID" value="BCJ37004.1"/>
    <property type="molecule type" value="Genomic_DNA"/>
</dbReference>
<sequence length="236" mass="26233">MHLLGLAEHGGGLLDQVEVGAKRNETGHFRPLLQGKDLTGVVVTFDALHTVRSNLDWLVDNKKAHYVAVVKRNQPLLHARLAGLPWSRVATGHIIRESGHGRDETRSLKTVSCDQLDFPHAQQAVKIIRWRRDQTTGRVCRETVYAVTSLATTAATPADLARLAREHWHIEAHHHIRDVSFGEDGSTSRTSHGPVNLATLRAAVIAAIRRAGYLHVPESRRDHTTPAEAIRLHHLD</sequence>
<feature type="domain" description="Transposase IS4-like" evidence="1">
    <location>
        <begin position="9"/>
        <end position="204"/>
    </location>
</feature>
<keyword evidence="3" id="KW-1185">Reference proteome</keyword>
<accession>A0A7R7DSG4</accession>
<evidence type="ECO:0000259" key="1">
    <source>
        <dbReference type="Pfam" id="PF01609"/>
    </source>
</evidence>
<dbReference type="GO" id="GO:0003677">
    <property type="term" value="F:DNA binding"/>
    <property type="evidence" value="ECO:0007669"/>
    <property type="project" value="InterPro"/>
</dbReference>
<gene>
    <name evidence="2" type="ORF">Athai_45070</name>
</gene>
<name>A0A7R7DSG4_9ACTN</name>
<dbReference type="GO" id="GO:0006313">
    <property type="term" value="P:DNA transposition"/>
    <property type="evidence" value="ECO:0007669"/>
    <property type="project" value="InterPro"/>
</dbReference>